<evidence type="ECO:0000256" key="1">
    <source>
        <dbReference type="SAM" id="SignalP"/>
    </source>
</evidence>
<proteinExistence type="predicted"/>
<accession>A0ABP9WCB0</accession>
<evidence type="ECO:0008006" key="4">
    <source>
        <dbReference type="Google" id="ProtNLM"/>
    </source>
</evidence>
<reference evidence="2 3" key="1">
    <citation type="submission" date="2024-02" db="EMBL/GenBank/DDBJ databases">
        <title>Deinococcus carri NBRC 110142.</title>
        <authorList>
            <person name="Ichikawa N."/>
            <person name="Katano-Makiyama Y."/>
            <person name="Hidaka K."/>
        </authorList>
    </citation>
    <scope>NUCLEOTIDE SEQUENCE [LARGE SCALE GENOMIC DNA]</scope>
    <source>
        <strain evidence="2 3">NBRC 110142</strain>
    </source>
</reference>
<name>A0ABP9WCB0_9DEIO</name>
<comment type="caution">
    <text evidence="2">The sequence shown here is derived from an EMBL/GenBank/DDBJ whole genome shotgun (WGS) entry which is preliminary data.</text>
</comment>
<dbReference type="RefSeq" id="WP_345468293.1">
    <property type="nucleotide sequence ID" value="NZ_BAABRP010000030.1"/>
</dbReference>
<evidence type="ECO:0000313" key="3">
    <source>
        <dbReference type="Proteomes" id="UP001401887"/>
    </source>
</evidence>
<gene>
    <name evidence="2" type="ORF">Dcar01_03733</name>
</gene>
<dbReference type="EMBL" id="BAABRP010000030">
    <property type="protein sequence ID" value="GAA5514969.1"/>
    <property type="molecule type" value="Genomic_DNA"/>
</dbReference>
<dbReference type="Proteomes" id="UP001401887">
    <property type="component" value="Unassembled WGS sequence"/>
</dbReference>
<protein>
    <recommendedName>
        <fullName evidence="4">Lipoprotein</fullName>
    </recommendedName>
</protein>
<evidence type="ECO:0000313" key="2">
    <source>
        <dbReference type="EMBL" id="GAA5514969.1"/>
    </source>
</evidence>
<keyword evidence="3" id="KW-1185">Reference proteome</keyword>
<sequence length="248" mass="25282">MKNLSLLLLAGSALLLASCNMNSVPQPEAVSGQVKELSPTASGAVTYTGWSGGAGKVMASVEGKDNLVTADLAADGKFSLTLPRLDASLLSPMDLSSELPDGCTGSLKTSGAGDARGNAASFDVQAGKSGMIAPAAFQMSNSSINISSGSYVYVDKAVGLSGKINCTEEGVGVTGDINLQLRAGWNKVTFTISATDQGGNISLTTGSVPAQWVYLEGGLAFPIRQQSLSGSALAQPALKVARTLPFFR</sequence>
<organism evidence="2 3">
    <name type="scientific">Deinococcus carri</name>
    <dbReference type="NCBI Taxonomy" id="1211323"/>
    <lineage>
        <taxon>Bacteria</taxon>
        <taxon>Thermotogati</taxon>
        <taxon>Deinococcota</taxon>
        <taxon>Deinococci</taxon>
        <taxon>Deinococcales</taxon>
        <taxon>Deinococcaceae</taxon>
        <taxon>Deinococcus</taxon>
    </lineage>
</organism>
<feature type="signal peptide" evidence="1">
    <location>
        <begin position="1"/>
        <end position="23"/>
    </location>
</feature>
<feature type="chain" id="PRO_5045080757" description="Lipoprotein" evidence="1">
    <location>
        <begin position="24"/>
        <end position="248"/>
    </location>
</feature>
<dbReference type="PROSITE" id="PS51257">
    <property type="entry name" value="PROKAR_LIPOPROTEIN"/>
    <property type="match status" value="1"/>
</dbReference>
<keyword evidence="1" id="KW-0732">Signal</keyword>